<dbReference type="OrthoDB" id="6717394at2"/>
<evidence type="ECO:0000259" key="1">
    <source>
        <dbReference type="Pfam" id="PF00535"/>
    </source>
</evidence>
<dbReference type="CDD" id="cd00761">
    <property type="entry name" value="Glyco_tranf_GTA_type"/>
    <property type="match status" value="1"/>
</dbReference>
<organism evidence="2 3">
    <name type="scientific">Acinetobacter boissieri</name>
    <dbReference type="NCBI Taxonomy" id="1219383"/>
    <lineage>
        <taxon>Bacteria</taxon>
        <taxon>Pseudomonadati</taxon>
        <taxon>Pseudomonadota</taxon>
        <taxon>Gammaproteobacteria</taxon>
        <taxon>Moraxellales</taxon>
        <taxon>Moraxellaceae</taxon>
        <taxon>Acinetobacter</taxon>
    </lineage>
</organism>
<dbReference type="SUPFAM" id="SSF53448">
    <property type="entry name" value="Nucleotide-diphospho-sugar transferases"/>
    <property type="match status" value="1"/>
</dbReference>
<dbReference type="EMBL" id="FMYL01000003">
    <property type="protein sequence ID" value="SDB86953.1"/>
    <property type="molecule type" value="Genomic_DNA"/>
</dbReference>
<dbReference type="Proteomes" id="UP000242501">
    <property type="component" value="Unassembled WGS sequence"/>
</dbReference>
<accession>A0A1G6GYK0</accession>
<gene>
    <name evidence="2" type="ORF">SAMN05421733_10323</name>
</gene>
<name>A0A1G6GYK0_9GAMM</name>
<dbReference type="RefSeq" id="WP_092746997.1">
    <property type="nucleotide sequence ID" value="NZ_FMYL01000003.1"/>
</dbReference>
<keyword evidence="3" id="KW-1185">Reference proteome</keyword>
<reference evidence="3" key="1">
    <citation type="submission" date="2016-09" db="EMBL/GenBank/DDBJ databases">
        <authorList>
            <person name="Varghese N."/>
            <person name="Submissions S."/>
        </authorList>
    </citation>
    <scope>NUCLEOTIDE SEQUENCE [LARGE SCALE GENOMIC DNA]</scope>
    <source>
        <strain evidence="3">ANC 4422</strain>
    </source>
</reference>
<feature type="domain" description="Glycosyltransferase 2-like" evidence="1">
    <location>
        <begin position="6"/>
        <end position="107"/>
    </location>
</feature>
<proteinExistence type="predicted"/>
<dbReference type="STRING" id="1219383.SAMN05421733_10323"/>
<protein>
    <submittedName>
        <fullName evidence="2">Glycosyl transferase family 2</fullName>
    </submittedName>
</protein>
<sequence length="226" mass="26272">MKISFCTTCKGRLWQLKKTIAHNIKQLDDECEIVLLDYKSNDGLKNYIFSEYLNELKMGKLKYFEMVHEYAYTSSYAKNVAHRLARGKVLFNLDADNFIYDGLIDELKTLTENQLFLPKLTGHYDEGCYGRIGYSRKAFYRLNGYNENIIGMKADDGDLRKRAIPLRLIPIHAQQSTTAIQNTRQQKDIYTTDNPNNTLTNPPLKMVDEWGYALVLDWQGRTFLTI</sequence>
<evidence type="ECO:0000313" key="2">
    <source>
        <dbReference type="EMBL" id="SDB86953.1"/>
    </source>
</evidence>
<dbReference type="AlphaFoldDB" id="A0A1G6GYK0"/>
<dbReference type="Gene3D" id="3.90.550.10">
    <property type="entry name" value="Spore Coat Polysaccharide Biosynthesis Protein SpsA, Chain A"/>
    <property type="match status" value="1"/>
</dbReference>
<keyword evidence="2" id="KW-0808">Transferase</keyword>
<dbReference type="GO" id="GO:0016740">
    <property type="term" value="F:transferase activity"/>
    <property type="evidence" value="ECO:0007669"/>
    <property type="project" value="UniProtKB-KW"/>
</dbReference>
<dbReference type="Pfam" id="PF00535">
    <property type="entry name" value="Glycos_transf_2"/>
    <property type="match status" value="1"/>
</dbReference>
<evidence type="ECO:0000313" key="3">
    <source>
        <dbReference type="Proteomes" id="UP000242501"/>
    </source>
</evidence>
<dbReference type="InterPro" id="IPR001173">
    <property type="entry name" value="Glyco_trans_2-like"/>
</dbReference>
<dbReference type="InterPro" id="IPR029044">
    <property type="entry name" value="Nucleotide-diphossugar_trans"/>
</dbReference>